<sequence length="143" mass="16458">MNEQRKELIEALAGSFFKIGRSVNQQLFQSKNSHSLTPPQFYILFVLKKQGRMTVSQLGQLLELTSGATTTATNRLEEVGYILRTRDLEDRRVVWLEITREGIVMIESSLDKRNEIWGEFLDELDLSELKSLQSLLGKVKKEL</sequence>
<proteinExistence type="predicted"/>
<evidence type="ECO:0000313" key="6">
    <source>
        <dbReference type="Proteomes" id="UP001589854"/>
    </source>
</evidence>
<dbReference type="PANTHER" id="PTHR42756">
    <property type="entry name" value="TRANSCRIPTIONAL REGULATOR, MARR"/>
    <property type="match status" value="1"/>
</dbReference>
<dbReference type="InterPro" id="IPR000835">
    <property type="entry name" value="HTH_MarR-typ"/>
</dbReference>
<dbReference type="Pfam" id="PF01047">
    <property type="entry name" value="MarR"/>
    <property type="match status" value="1"/>
</dbReference>
<name>A0ABV6GEY7_9BACI</name>
<comment type="caution">
    <text evidence="5">The sequence shown here is derived from an EMBL/GenBank/DDBJ whole genome shotgun (WGS) entry which is preliminary data.</text>
</comment>
<protein>
    <submittedName>
        <fullName evidence="5">MarR family winged helix-turn-helix transcriptional regulator</fullName>
    </submittedName>
</protein>
<dbReference type="SUPFAM" id="SSF46785">
    <property type="entry name" value="Winged helix' DNA-binding domain"/>
    <property type="match status" value="1"/>
</dbReference>
<dbReference type="SMART" id="SM00347">
    <property type="entry name" value="HTH_MARR"/>
    <property type="match status" value="1"/>
</dbReference>
<evidence type="ECO:0000259" key="4">
    <source>
        <dbReference type="PROSITE" id="PS50995"/>
    </source>
</evidence>
<evidence type="ECO:0000256" key="1">
    <source>
        <dbReference type="ARBA" id="ARBA00023015"/>
    </source>
</evidence>
<dbReference type="PANTHER" id="PTHR42756:SF1">
    <property type="entry name" value="TRANSCRIPTIONAL REPRESSOR OF EMRAB OPERON"/>
    <property type="match status" value="1"/>
</dbReference>
<dbReference type="InterPro" id="IPR036390">
    <property type="entry name" value="WH_DNA-bd_sf"/>
</dbReference>
<dbReference type="EMBL" id="JBHLVO010000008">
    <property type="protein sequence ID" value="MFC0272144.1"/>
    <property type="molecule type" value="Genomic_DNA"/>
</dbReference>
<reference evidence="5 6" key="1">
    <citation type="submission" date="2024-09" db="EMBL/GenBank/DDBJ databases">
        <authorList>
            <person name="Sun Q."/>
            <person name="Mori K."/>
        </authorList>
    </citation>
    <scope>NUCLEOTIDE SEQUENCE [LARGE SCALE GENOMIC DNA]</scope>
    <source>
        <strain evidence="5 6">CCM 7228</strain>
    </source>
</reference>
<dbReference type="InterPro" id="IPR036388">
    <property type="entry name" value="WH-like_DNA-bd_sf"/>
</dbReference>
<gene>
    <name evidence="5" type="ORF">ACFFIX_11840</name>
</gene>
<dbReference type="PRINTS" id="PR00598">
    <property type="entry name" value="HTHMARR"/>
</dbReference>
<feature type="domain" description="HTH marR-type" evidence="4">
    <location>
        <begin position="5"/>
        <end position="141"/>
    </location>
</feature>
<evidence type="ECO:0000313" key="5">
    <source>
        <dbReference type="EMBL" id="MFC0272144.1"/>
    </source>
</evidence>
<dbReference type="PROSITE" id="PS50995">
    <property type="entry name" value="HTH_MARR_2"/>
    <property type="match status" value="1"/>
</dbReference>
<dbReference type="Proteomes" id="UP001589854">
    <property type="component" value="Unassembled WGS sequence"/>
</dbReference>
<dbReference type="Gene3D" id="1.10.10.10">
    <property type="entry name" value="Winged helix-like DNA-binding domain superfamily/Winged helix DNA-binding domain"/>
    <property type="match status" value="1"/>
</dbReference>
<dbReference type="RefSeq" id="WP_378934154.1">
    <property type="nucleotide sequence ID" value="NZ_JBHLVO010000008.1"/>
</dbReference>
<evidence type="ECO:0000256" key="2">
    <source>
        <dbReference type="ARBA" id="ARBA00023125"/>
    </source>
</evidence>
<organism evidence="5 6">
    <name type="scientific">Metabacillus herbersteinensis</name>
    <dbReference type="NCBI Taxonomy" id="283816"/>
    <lineage>
        <taxon>Bacteria</taxon>
        <taxon>Bacillati</taxon>
        <taxon>Bacillota</taxon>
        <taxon>Bacilli</taxon>
        <taxon>Bacillales</taxon>
        <taxon>Bacillaceae</taxon>
        <taxon>Metabacillus</taxon>
    </lineage>
</organism>
<keyword evidence="2" id="KW-0238">DNA-binding</keyword>
<evidence type="ECO:0000256" key="3">
    <source>
        <dbReference type="ARBA" id="ARBA00023163"/>
    </source>
</evidence>
<keyword evidence="3" id="KW-0804">Transcription</keyword>
<keyword evidence="1" id="KW-0805">Transcription regulation</keyword>
<keyword evidence="6" id="KW-1185">Reference proteome</keyword>
<accession>A0ABV6GEY7</accession>